<keyword evidence="2" id="KW-1185">Reference proteome</keyword>
<dbReference type="RefSeq" id="WP_131445986.1">
    <property type="nucleotide sequence ID" value="NZ_SJZI01000002.1"/>
</dbReference>
<reference evidence="1 2" key="1">
    <citation type="submission" date="2019-03" db="EMBL/GenBank/DDBJ databases">
        <authorList>
            <person name="Kim M.K.M."/>
        </authorList>
    </citation>
    <scope>NUCLEOTIDE SEQUENCE [LARGE SCALE GENOMIC DNA]</scope>
    <source>
        <strain evidence="1 2">17J68-12</strain>
    </source>
</reference>
<accession>A0A4R1BNF0</accession>
<evidence type="ECO:0000313" key="1">
    <source>
        <dbReference type="EMBL" id="TCJ19049.1"/>
    </source>
</evidence>
<evidence type="ECO:0000313" key="2">
    <source>
        <dbReference type="Proteomes" id="UP000295334"/>
    </source>
</evidence>
<dbReference type="OrthoDB" id="9895425at2"/>
<proteinExistence type="predicted"/>
<dbReference type="EMBL" id="SJZI01000002">
    <property type="protein sequence ID" value="TCJ19049.1"/>
    <property type="molecule type" value="Genomic_DNA"/>
</dbReference>
<dbReference type="Proteomes" id="UP000295334">
    <property type="component" value="Unassembled WGS sequence"/>
</dbReference>
<organism evidence="1 2">
    <name type="scientific">Flaviaesturariibacter flavus</name>
    <dbReference type="NCBI Taxonomy" id="2502780"/>
    <lineage>
        <taxon>Bacteria</taxon>
        <taxon>Pseudomonadati</taxon>
        <taxon>Bacteroidota</taxon>
        <taxon>Chitinophagia</taxon>
        <taxon>Chitinophagales</taxon>
        <taxon>Chitinophagaceae</taxon>
        <taxon>Flaviaestuariibacter</taxon>
    </lineage>
</organism>
<sequence length="64" mass="6841">MKTTLTILLTGAAVAGLIYYFRDKEPVASALKRSGDALANASDRAKEQWQKVTKQGSQAASELA</sequence>
<protein>
    <submittedName>
        <fullName evidence="1">Uncharacterized protein</fullName>
    </submittedName>
</protein>
<name>A0A4R1BNF0_9BACT</name>
<comment type="caution">
    <text evidence="1">The sequence shown here is derived from an EMBL/GenBank/DDBJ whole genome shotgun (WGS) entry which is preliminary data.</text>
</comment>
<gene>
    <name evidence="1" type="ORF">EPD60_01130</name>
</gene>
<dbReference type="AlphaFoldDB" id="A0A4R1BNF0"/>